<dbReference type="InterPro" id="IPR012337">
    <property type="entry name" value="RNaseH-like_sf"/>
</dbReference>
<dbReference type="Proteomes" id="UP000232323">
    <property type="component" value="Unassembled WGS sequence"/>
</dbReference>
<feature type="domain" description="Gfd2/YDR514C-like C-terminal" evidence="1">
    <location>
        <begin position="2"/>
        <end position="154"/>
    </location>
</feature>
<gene>
    <name evidence="2" type="ORF">CEUSTIGMA_g13834.t1</name>
</gene>
<dbReference type="PANTHER" id="PTHR28083:SF1">
    <property type="entry name" value="GOOD FOR FULL DBP5 ACTIVITY PROTEIN 2"/>
    <property type="match status" value="1"/>
</dbReference>
<evidence type="ECO:0000313" key="3">
    <source>
        <dbReference type="Proteomes" id="UP000232323"/>
    </source>
</evidence>
<dbReference type="AlphaFoldDB" id="A0A250XTP5"/>
<name>A0A250XTP5_9CHLO</name>
<keyword evidence="3" id="KW-1185">Reference proteome</keyword>
<reference evidence="2 3" key="1">
    <citation type="submission" date="2017-08" db="EMBL/GenBank/DDBJ databases">
        <title>Acidophilic green algal genome provides insights into adaptation to an acidic environment.</title>
        <authorList>
            <person name="Hirooka S."/>
            <person name="Hirose Y."/>
            <person name="Kanesaki Y."/>
            <person name="Higuchi S."/>
            <person name="Fujiwara T."/>
            <person name="Onuma R."/>
            <person name="Era A."/>
            <person name="Ohbayashi R."/>
            <person name="Uzuka A."/>
            <person name="Nozaki H."/>
            <person name="Yoshikawa H."/>
            <person name="Miyagishima S.Y."/>
        </authorList>
    </citation>
    <scope>NUCLEOTIDE SEQUENCE [LARGE SCALE GENOMIC DNA]</scope>
    <source>
        <strain evidence="2 3">NIES-2499</strain>
    </source>
</reference>
<dbReference type="Gene3D" id="3.30.420.10">
    <property type="entry name" value="Ribonuclease H-like superfamily/Ribonuclease H"/>
    <property type="match status" value="1"/>
</dbReference>
<organism evidence="2 3">
    <name type="scientific">Chlamydomonas eustigma</name>
    <dbReference type="NCBI Taxonomy" id="1157962"/>
    <lineage>
        <taxon>Eukaryota</taxon>
        <taxon>Viridiplantae</taxon>
        <taxon>Chlorophyta</taxon>
        <taxon>core chlorophytes</taxon>
        <taxon>Chlorophyceae</taxon>
        <taxon>CS clade</taxon>
        <taxon>Chlamydomonadales</taxon>
        <taxon>Chlamydomonadaceae</taxon>
        <taxon>Chlamydomonas</taxon>
    </lineage>
</organism>
<dbReference type="GO" id="GO:0003676">
    <property type="term" value="F:nucleic acid binding"/>
    <property type="evidence" value="ECO:0007669"/>
    <property type="project" value="InterPro"/>
</dbReference>
<dbReference type="STRING" id="1157962.A0A250XTP5"/>
<dbReference type="EMBL" id="BEGY01000301">
    <property type="protein sequence ID" value="GAX86424.1"/>
    <property type="molecule type" value="Genomic_DNA"/>
</dbReference>
<evidence type="ECO:0000313" key="2">
    <source>
        <dbReference type="EMBL" id="GAX86424.1"/>
    </source>
</evidence>
<dbReference type="Pfam" id="PF21762">
    <property type="entry name" value="DEDDh_C"/>
    <property type="match status" value="1"/>
</dbReference>
<dbReference type="OrthoDB" id="551119at2759"/>
<accession>A0A250XTP5</accession>
<proteinExistence type="predicted"/>
<dbReference type="PANTHER" id="PTHR28083">
    <property type="entry name" value="GOOD FOR FULL DBP5 ACTIVITY PROTEIN 2"/>
    <property type="match status" value="1"/>
</dbReference>
<dbReference type="InterPro" id="IPR036397">
    <property type="entry name" value="RNaseH_sf"/>
</dbReference>
<comment type="caution">
    <text evidence="2">The sequence shown here is derived from an EMBL/GenBank/DDBJ whole genome shotgun (WGS) entry which is preliminary data.</text>
</comment>
<sequence length="160" mass="17588">MHRHWIVEENLRVRNGRYVPDHRSDFRFGESILGSKKEGTKALQHDLEPSSWAASLSQYIKTAGGGGGFKILPKVALVGHGMVADLKMLDSMGIVIPEGTEVIDTNSLAWALMGGSQVQHSLRSLLSWLSVPDVIKLHNGGNDARYTLEAALRMCQMPKP</sequence>
<evidence type="ECO:0000259" key="1">
    <source>
        <dbReference type="Pfam" id="PF21762"/>
    </source>
</evidence>
<dbReference type="InterPro" id="IPR048519">
    <property type="entry name" value="Gfd2/YDR514C-like_C"/>
</dbReference>
<dbReference type="InterPro" id="IPR040151">
    <property type="entry name" value="Gfd2/YDR514C-like"/>
</dbReference>
<dbReference type="SUPFAM" id="SSF53098">
    <property type="entry name" value="Ribonuclease H-like"/>
    <property type="match status" value="1"/>
</dbReference>
<protein>
    <recommendedName>
        <fullName evidence="1">Gfd2/YDR514C-like C-terminal domain-containing protein</fullName>
    </recommendedName>
</protein>